<keyword evidence="2" id="KW-1185">Reference proteome</keyword>
<protein>
    <submittedName>
        <fullName evidence="1">Uncharacterized protein</fullName>
    </submittedName>
</protein>
<accession>S1RWB3</accession>
<evidence type="ECO:0000313" key="2">
    <source>
        <dbReference type="Proteomes" id="UP000026915"/>
    </source>
</evidence>
<dbReference type="InParanoid" id="S1RWB3"/>
<proteinExistence type="predicted"/>
<organism evidence="1 2">
    <name type="scientific">Theobroma cacao</name>
    <name type="common">Cacao</name>
    <name type="synonym">Cocoa</name>
    <dbReference type="NCBI Taxonomy" id="3641"/>
    <lineage>
        <taxon>Eukaryota</taxon>
        <taxon>Viridiplantae</taxon>
        <taxon>Streptophyta</taxon>
        <taxon>Embryophyta</taxon>
        <taxon>Tracheophyta</taxon>
        <taxon>Spermatophyta</taxon>
        <taxon>Magnoliopsida</taxon>
        <taxon>eudicotyledons</taxon>
        <taxon>Gunneridae</taxon>
        <taxon>Pentapetalae</taxon>
        <taxon>rosids</taxon>
        <taxon>malvids</taxon>
        <taxon>Malvales</taxon>
        <taxon>Malvaceae</taxon>
        <taxon>Byttnerioideae</taxon>
        <taxon>Theobroma</taxon>
    </lineage>
</organism>
<gene>
    <name evidence="1" type="ORF">TCM_046309</name>
</gene>
<dbReference type="AlphaFoldDB" id="S1RWB3"/>
<dbReference type="EMBL" id="KE133164">
    <property type="protein sequence ID" value="EOY20405.1"/>
    <property type="molecule type" value="Genomic_DNA"/>
</dbReference>
<dbReference type="Proteomes" id="UP000026915">
    <property type="component" value="Unassembled WGS sequence"/>
</dbReference>
<dbReference type="HOGENOM" id="CLU_2268735_0_0_1"/>
<reference evidence="1 2" key="1">
    <citation type="journal article" date="2013" name="Genome Biol.">
        <title>The genome sequence of the most widely cultivated cacao type and its use to identify candidate genes regulating pod color.</title>
        <authorList>
            <person name="Motamayor J.C."/>
            <person name="Mockaitis K."/>
            <person name="Schmutz J."/>
            <person name="Haiminen N."/>
            <person name="Iii D.L."/>
            <person name="Cornejo O."/>
            <person name="Findley S.D."/>
            <person name="Zheng P."/>
            <person name="Utro F."/>
            <person name="Royaert S."/>
            <person name="Saski C."/>
            <person name="Jenkins J."/>
            <person name="Podicheti R."/>
            <person name="Zhao M."/>
            <person name="Scheffler B.E."/>
            <person name="Stack J.C."/>
            <person name="Feltus F.A."/>
            <person name="Mustiga G.M."/>
            <person name="Amores F."/>
            <person name="Phillips W."/>
            <person name="Marelli J.P."/>
            <person name="May G.D."/>
            <person name="Shapiro H."/>
            <person name="Ma J."/>
            <person name="Bustamante C.D."/>
            <person name="Schnell R.J."/>
            <person name="Main D."/>
            <person name="Gilbert D."/>
            <person name="Parida L."/>
            <person name="Kuhn D.N."/>
        </authorList>
    </citation>
    <scope>NUCLEOTIDE SEQUENCE [LARGE SCALE GENOMIC DNA]</scope>
    <source>
        <strain evidence="2">cv. Matina 1-6</strain>
    </source>
</reference>
<name>S1RWB3_THECC</name>
<dbReference type="Gramene" id="EOY20405">
    <property type="protein sequence ID" value="EOY20405"/>
    <property type="gene ID" value="TCM_046309"/>
</dbReference>
<sequence>MLRFWGVDFSWRRVAGVFDIDSLERCFLCFWSCGTRWARKADERKLGLLMILLGTEAGILSEVAHSFSVDRACSLAAVNPKAGCSSFCFVQGQSSFLSLLSVP</sequence>
<evidence type="ECO:0000313" key="1">
    <source>
        <dbReference type="EMBL" id="EOY20405.1"/>
    </source>
</evidence>